<dbReference type="OrthoDB" id="6167889at2"/>
<evidence type="ECO:0000313" key="1">
    <source>
        <dbReference type="EMBL" id="TKB03956.1"/>
    </source>
</evidence>
<name>A0A4U0ZHH4_9ALTE</name>
<sequence length="88" mass="10097">MKLPKACIACNHFSVEGYKQDKHCPYVEKYTGRAKDRTQFGTCEAHGKKVFCTEICSCFVHDSLIEVFEVTNRPEPLEPHQAKMFEAL</sequence>
<reference evidence="1 2" key="1">
    <citation type="submission" date="2019-04" db="EMBL/GenBank/DDBJ databases">
        <title>Alteromonas portus sp. nov., an alginate lyase-excreting marine bacterium.</title>
        <authorList>
            <person name="Huang H."/>
            <person name="Mo K."/>
            <person name="Bao S."/>
        </authorList>
    </citation>
    <scope>NUCLEOTIDE SEQUENCE [LARGE SCALE GENOMIC DNA]</scope>
    <source>
        <strain evidence="1 2">HB161718</strain>
    </source>
</reference>
<keyword evidence="2" id="KW-1185">Reference proteome</keyword>
<accession>A0A4U0ZHH4</accession>
<protein>
    <submittedName>
        <fullName evidence="1">Uncharacterized protein</fullName>
    </submittedName>
</protein>
<evidence type="ECO:0000313" key="2">
    <source>
        <dbReference type="Proteomes" id="UP000305471"/>
    </source>
</evidence>
<organism evidence="1 2">
    <name type="scientific">Alteromonas portus</name>
    <dbReference type="NCBI Taxonomy" id="2565549"/>
    <lineage>
        <taxon>Bacteria</taxon>
        <taxon>Pseudomonadati</taxon>
        <taxon>Pseudomonadota</taxon>
        <taxon>Gammaproteobacteria</taxon>
        <taxon>Alteromonadales</taxon>
        <taxon>Alteromonadaceae</taxon>
        <taxon>Alteromonas/Salinimonas group</taxon>
        <taxon>Alteromonas</taxon>
    </lineage>
</organism>
<gene>
    <name evidence="1" type="ORF">E5672_07585</name>
</gene>
<proteinExistence type="predicted"/>
<dbReference type="Proteomes" id="UP000305471">
    <property type="component" value="Unassembled WGS sequence"/>
</dbReference>
<dbReference type="EMBL" id="SWCO01000003">
    <property type="protein sequence ID" value="TKB03956.1"/>
    <property type="molecule type" value="Genomic_DNA"/>
</dbReference>
<comment type="caution">
    <text evidence="1">The sequence shown here is derived from an EMBL/GenBank/DDBJ whole genome shotgun (WGS) entry which is preliminary data.</text>
</comment>
<dbReference type="AlphaFoldDB" id="A0A4U0ZHH4"/>